<dbReference type="InterPro" id="IPR027417">
    <property type="entry name" value="P-loop_NTPase"/>
</dbReference>
<comment type="subunit">
    <text evidence="2">Homohexamer.</text>
</comment>
<comment type="catalytic activity">
    <reaction evidence="12 14">
        <text>ATP + H2O = ADP + phosphate + H(+)</text>
        <dbReference type="Rhea" id="RHEA:13065"/>
        <dbReference type="ChEBI" id="CHEBI:15377"/>
        <dbReference type="ChEBI" id="CHEBI:15378"/>
        <dbReference type="ChEBI" id="CHEBI:30616"/>
        <dbReference type="ChEBI" id="CHEBI:43474"/>
        <dbReference type="ChEBI" id="CHEBI:456216"/>
        <dbReference type="EC" id="5.6.2.3"/>
    </reaction>
</comment>
<keyword evidence="9 14" id="KW-0238">DNA-binding</keyword>
<keyword evidence="6 14" id="KW-0378">Hydrolase</keyword>
<feature type="domain" description="SF4 helicase" evidence="16">
    <location>
        <begin position="199"/>
        <end position="498"/>
    </location>
</feature>
<dbReference type="GO" id="GO:0016787">
    <property type="term" value="F:hydrolase activity"/>
    <property type="evidence" value="ECO:0007669"/>
    <property type="project" value="UniProtKB-KW"/>
</dbReference>
<evidence type="ECO:0000313" key="18">
    <source>
        <dbReference type="Proteomes" id="UP000555393"/>
    </source>
</evidence>
<dbReference type="Gene3D" id="1.10.860.10">
    <property type="entry name" value="DNAb Helicase, Chain A"/>
    <property type="match status" value="1"/>
</dbReference>
<accession>A0A841LQ87</accession>
<evidence type="ECO:0000256" key="7">
    <source>
        <dbReference type="ARBA" id="ARBA00022806"/>
    </source>
</evidence>
<dbReference type="GO" id="GO:1990077">
    <property type="term" value="C:primosome complex"/>
    <property type="evidence" value="ECO:0007669"/>
    <property type="project" value="UniProtKB-UniRule"/>
</dbReference>
<reference evidence="17 18" key="1">
    <citation type="submission" date="2020-08" db="EMBL/GenBank/DDBJ databases">
        <title>Genomic Encyclopedia of Type Strains, Phase IV (KMG-IV): sequencing the most valuable type-strain genomes for metagenomic binning, comparative biology and taxonomic classification.</title>
        <authorList>
            <person name="Goeker M."/>
        </authorList>
    </citation>
    <scope>NUCLEOTIDE SEQUENCE [LARGE SCALE GENOMIC DNA]</scope>
    <source>
        <strain evidence="17 18">DSM 22336</strain>
    </source>
</reference>
<dbReference type="InterPro" id="IPR016136">
    <property type="entry name" value="DNA_helicase_N/primase_C"/>
</dbReference>
<keyword evidence="8 14" id="KW-0067">ATP-binding</keyword>
<dbReference type="EC" id="5.6.2.3" evidence="13 14"/>
<evidence type="ECO:0000259" key="16">
    <source>
        <dbReference type="PROSITE" id="PS51199"/>
    </source>
</evidence>
<feature type="compositionally biased region" description="Basic and acidic residues" evidence="15">
    <location>
        <begin position="1"/>
        <end position="18"/>
    </location>
</feature>
<dbReference type="InterPro" id="IPR007692">
    <property type="entry name" value="DNA_helicase_DnaB"/>
</dbReference>
<dbReference type="EMBL" id="JACIIU010000002">
    <property type="protein sequence ID" value="MBB6260235.1"/>
    <property type="molecule type" value="Genomic_DNA"/>
</dbReference>
<dbReference type="InterPro" id="IPR003593">
    <property type="entry name" value="AAA+_ATPase"/>
</dbReference>
<dbReference type="PROSITE" id="PS51199">
    <property type="entry name" value="SF4_HELICASE"/>
    <property type="match status" value="1"/>
</dbReference>
<dbReference type="AlphaFoldDB" id="A0A841LQ87"/>
<dbReference type="CDD" id="cd00984">
    <property type="entry name" value="DnaB_C"/>
    <property type="match status" value="1"/>
</dbReference>
<dbReference type="NCBIfam" id="TIGR00665">
    <property type="entry name" value="DnaB"/>
    <property type="match status" value="1"/>
</dbReference>
<dbReference type="PANTHER" id="PTHR30153">
    <property type="entry name" value="REPLICATIVE DNA HELICASE DNAB"/>
    <property type="match status" value="1"/>
</dbReference>
<keyword evidence="7 14" id="KW-0347">Helicase</keyword>
<evidence type="ECO:0000256" key="12">
    <source>
        <dbReference type="ARBA" id="ARBA00048954"/>
    </source>
</evidence>
<evidence type="ECO:0000256" key="3">
    <source>
        <dbReference type="ARBA" id="ARBA00022515"/>
    </source>
</evidence>
<evidence type="ECO:0000256" key="4">
    <source>
        <dbReference type="ARBA" id="ARBA00022705"/>
    </source>
</evidence>
<evidence type="ECO:0000256" key="8">
    <source>
        <dbReference type="ARBA" id="ARBA00022840"/>
    </source>
</evidence>
<dbReference type="Proteomes" id="UP000555393">
    <property type="component" value="Unassembled WGS sequence"/>
</dbReference>
<comment type="function">
    <text evidence="11 14">The main replicative DNA helicase, it participates in initiation and elongation during chromosome replication. Travels ahead of the DNA replisome, separating dsDNA into templates for DNA synthesis. A processive ATP-dependent 5'-3' DNA helicase it has DNA-dependent ATPase activity.</text>
</comment>
<dbReference type="SUPFAM" id="SSF48024">
    <property type="entry name" value="N-terminal domain of DnaB helicase"/>
    <property type="match status" value="1"/>
</dbReference>
<comment type="similarity">
    <text evidence="1 14">Belongs to the helicase family. DnaB subfamily.</text>
</comment>
<evidence type="ECO:0000256" key="14">
    <source>
        <dbReference type="RuleBase" id="RU362085"/>
    </source>
</evidence>
<dbReference type="InterPro" id="IPR007694">
    <property type="entry name" value="DNA_helicase_DnaB-like_C"/>
</dbReference>
<dbReference type="GO" id="GO:0005524">
    <property type="term" value="F:ATP binding"/>
    <property type="evidence" value="ECO:0007669"/>
    <property type="project" value="UniProtKB-UniRule"/>
</dbReference>
<evidence type="ECO:0000256" key="6">
    <source>
        <dbReference type="ARBA" id="ARBA00022801"/>
    </source>
</evidence>
<dbReference type="PANTHER" id="PTHR30153:SF2">
    <property type="entry name" value="REPLICATIVE DNA HELICASE"/>
    <property type="match status" value="1"/>
</dbReference>
<dbReference type="Gene3D" id="3.40.50.300">
    <property type="entry name" value="P-loop containing nucleotide triphosphate hydrolases"/>
    <property type="match status" value="1"/>
</dbReference>
<dbReference type="RefSeq" id="WP_184220200.1">
    <property type="nucleotide sequence ID" value="NZ_JACIIU010000002.1"/>
</dbReference>
<name>A0A841LQ87_9HYPH</name>
<dbReference type="GO" id="GO:0003677">
    <property type="term" value="F:DNA binding"/>
    <property type="evidence" value="ECO:0007669"/>
    <property type="project" value="UniProtKB-UniRule"/>
</dbReference>
<dbReference type="InterPro" id="IPR036185">
    <property type="entry name" value="DNA_heli_DnaB-like_N_sf"/>
</dbReference>
<dbReference type="Pfam" id="PF00772">
    <property type="entry name" value="DnaB"/>
    <property type="match status" value="1"/>
</dbReference>
<evidence type="ECO:0000256" key="9">
    <source>
        <dbReference type="ARBA" id="ARBA00023125"/>
    </source>
</evidence>
<comment type="caution">
    <text evidence="17">The sequence shown here is derived from an EMBL/GenBank/DDBJ whole genome shotgun (WGS) entry which is preliminary data.</text>
</comment>
<evidence type="ECO:0000256" key="2">
    <source>
        <dbReference type="ARBA" id="ARBA00011643"/>
    </source>
</evidence>
<evidence type="ECO:0000256" key="5">
    <source>
        <dbReference type="ARBA" id="ARBA00022741"/>
    </source>
</evidence>
<dbReference type="GO" id="GO:0006269">
    <property type="term" value="P:DNA replication, synthesis of primer"/>
    <property type="evidence" value="ECO:0007669"/>
    <property type="project" value="UniProtKB-UniRule"/>
</dbReference>
<dbReference type="NCBIfam" id="NF006606">
    <property type="entry name" value="PRK09165.1"/>
    <property type="match status" value="1"/>
</dbReference>
<feature type="region of interest" description="Disordered" evidence="15">
    <location>
        <begin position="1"/>
        <end position="25"/>
    </location>
</feature>
<keyword evidence="3 14" id="KW-0639">Primosome</keyword>
<keyword evidence="5 14" id="KW-0547">Nucleotide-binding</keyword>
<evidence type="ECO:0000256" key="13">
    <source>
        <dbReference type="NCBIfam" id="TIGR00665"/>
    </source>
</evidence>
<evidence type="ECO:0000256" key="10">
    <source>
        <dbReference type="ARBA" id="ARBA00023235"/>
    </source>
</evidence>
<keyword evidence="10" id="KW-0413">Isomerase</keyword>
<evidence type="ECO:0000256" key="11">
    <source>
        <dbReference type="ARBA" id="ARBA00044932"/>
    </source>
</evidence>
<protein>
    <recommendedName>
        <fullName evidence="13 14">Replicative DNA helicase</fullName>
        <ecNumber evidence="13 14">5.6.2.3</ecNumber>
    </recommendedName>
</protein>
<dbReference type="SUPFAM" id="SSF52540">
    <property type="entry name" value="P-loop containing nucleoside triphosphate hydrolases"/>
    <property type="match status" value="1"/>
</dbReference>
<proteinExistence type="inferred from homology"/>
<evidence type="ECO:0000313" key="17">
    <source>
        <dbReference type="EMBL" id="MBB6260235.1"/>
    </source>
</evidence>
<evidence type="ECO:0000256" key="1">
    <source>
        <dbReference type="ARBA" id="ARBA00008428"/>
    </source>
</evidence>
<dbReference type="InterPro" id="IPR007693">
    <property type="entry name" value="DNA_helicase_DnaB-like_N"/>
</dbReference>
<dbReference type="GO" id="GO:0043139">
    <property type="term" value="F:5'-3' DNA helicase activity"/>
    <property type="evidence" value="ECO:0007669"/>
    <property type="project" value="UniProtKB-EC"/>
</dbReference>
<keyword evidence="18" id="KW-1185">Reference proteome</keyword>
<dbReference type="SMART" id="SM00382">
    <property type="entry name" value="AAA"/>
    <property type="match status" value="1"/>
</dbReference>
<keyword evidence="4 14" id="KW-0235">DNA replication</keyword>
<organism evidence="17 18">
    <name type="scientific">Paenochrobactrum gallinarii</name>
    <dbReference type="NCBI Taxonomy" id="643673"/>
    <lineage>
        <taxon>Bacteria</taxon>
        <taxon>Pseudomonadati</taxon>
        <taxon>Pseudomonadota</taxon>
        <taxon>Alphaproteobacteria</taxon>
        <taxon>Hyphomicrobiales</taxon>
        <taxon>Brucellaceae</taxon>
        <taxon>Paenochrobactrum</taxon>
    </lineage>
</organism>
<evidence type="ECO:0000256" key="15">
    <source>
        <dbReference type="SAM" id="MobiDB-lite"/>
    </source>
</evidence>
<dbReference type="GO" id="GO:0005829">
    <property type="term" value="C:cytosol"/>
    <property type="evidence" value="ECO:0007669"/>
    <property type="project" value="TreeGrafter"/>
</dbReference>
<dbReference type="Pfam" id="PF03796">
    <property type="entry name" value="DnaB_C"/>
    <property type="match status" value="1"/>
</dbReference>
<sequence>MAEATVHKLTEPRGDGRDGQGGLYRETPNNIEAEQALLGAILINNDAFYRVSDFLKPTHFHEPLHKRIYEITSDLIRVGKMANPVTMKTFLPAEEKVGDLTVFQYVLRLAAEAVTVINAEDYGRAIYDLATRRSLINIGEEMVNVAYDAPVDMAPQSQIEDAERRLFELAETGRYDGGFQAFKDAVTTAVDMANQAFMRDGHLSGVSTGIQSLDAKMGGLQPSDLIILAGRPGMGKTSLATNIAFNIANAYEGEQQADGSIKALNGGVVGFFSLEMSAEQLATRIISEQTEVSSSKIRRGDITETDFEKLVACSQVMQKIPLYIDQTGGISIAQLAARARRLKRQRGLDVLVIDYVQLMTGSSKASAQNRVQEITEITTGLKALGKELNVPIIALSQLSRQVESRDDKRPQLSDLRESGSIEQDADVVLFVFREEYYVKNLEPRDEFDPKHDEWKMQFEKVKGTADVIIAKQRHGPTGTVKLAFQSEFTRFADLAEGSYVPEQYDE</sequence>
<gene>
    <name evidence="17" type="ORF">FHS77_000759</name>
</gene>